<evidence type="ECO:0000256" key="3">
    <source>
        <dbReference type="ARBA" id="ARBA00038412"/>
    </source>
</evidence>
<dbReference type="PANTHER" id="PTHR41286:SF1">
    <property type="entry name" value="HNH NUCLEASE YAJD-RELATED"/>
    <property type="match status" value="1"/>
</dbReference>
<keyword evidence="2" id="KW-0378">Hydrolase</keyword>
<feature type="region of interest" description="Disordered" evidence="5">
    <location>
        <begin position="1"/>
        <end position="29"/>
    </location>
</feature>
<feature type="domain" description="HNH nuclease" evidence="6">
    <location>
        <begin position="41"/>
        <end position="92"/>
    </location>
</feature>
<name>A0AAW3S5N4_STEMA</name>
<dbReference type="Gene3D" id="1.10.30.50">
    <property type="match status" value="1"/>
</dbReference>
<keyword evidence="1" id="KW-0540">Nuclease</keyword>
<dbReference type="PANTHER" id="PTHR41286">
    <property type="entry name" value="HNH NUCLEASE YAJD-RELATED"/>
    <property type="match status" value="1"/>
</dbReference>
<dbReference type="GO" id="GO:0004519">
    <property type="term" value="F:endonuclease activity"/>
    <property type="evidence" value="ECO:0007669"/>
    <property type="project" value="UniProtKB-KW"/>
</dbReference>
<feature type="compositionally biased region" description="Basic and acidic residues" evidence="5">
    <location>
        <begin position="122"/>
        <end position="132"/>
    </location>
</feature>
<sequence length="132" mass="14778">MPTRPPQHRAAGWRPYKETSAQVRKRQVRRALPTNSTLWRRIRAVVLAREPLCRCCAEQGKVRAATEVDHIDGDDANHADSNLQPLCRPCHSAKTARENGGFGRVASEPRAPEWLASYPQNAERKGRGEGQS</sequence>
<dbReference type="InterPro" id="IPR002711">
    <property type="entry name" value="HNH"/>
</dbReference>
<evidence type="ECO:0000313" key="7">
    <source>
        <dbReference type="EMBL" id="MBA0312265.1"/>
    </source>
</evidence>
<feature type="region of interest" description="Disordered" evidence="5">
    <location>
        <begin position="97"/>
        <end position="132"/>
    </location>
</feature>
<dbReference type="GO" id="GO:0003676">
    <property type="term" value="F:nucleic acid binding"/>
    <property type="evidence" value="ECO:0007669"/>
    <property type="project" value="InterPro"/>
</dbReference>
<gene>
    <name evidence="7" type="ORF">D7Y33_14820</name>
</gene>
<proteinExistence type="inferred from homology"/>
<dbReference type="RefSeq" id="WP_111187864.1">
    <property type="nucleotide sequence ID" value="NZ_JAXAYW010000010.1"/>
</dbReference>
<dbReference type="InterPro" id="IPR003615">
    <property type="entry name" value="HNH_nuc"/>
</dbReference>
<dbReference type="GO" id="GO:0005829">
    <property type="term" value="C:cytosol"/>
    <property type="evidence" value="ECO:0007669"/>
    <property type="project" value="TreeGrafter"/>
</dbReference>
<keyword evidence="7" id="KW-0255">Endonuclease</keyword>
<dbReference type="GO" id="GO:0016787">
    <property type="term" value="F:hydrolase activity"/>
    <property type="evidence" value="ECO:0007669"/>
    <property type="project" value="UniProtKB-KW"/>
</dbReference>
<dbReference type="EMBL" id="RAUE01000024">
    <property type="protein sequence ID" value="MBA0312265.1"/>
    <property type="molecule type" value="Genomic_DNA"/>
</dbReference>
<evidence type="ECO:0000256" key="4">
    <source>
        <dbReference type="ARBA" id="ARBA00040194"/>
    </source>
</evidence>
<dbReference type="Proteomes" id="UP000822271">
    <property type="component" value="Unassembled WGS sequence"/>
</dbReference>
<comment type="caution">
    <text evidence="7">The sequence shown here is derived from an EMBL/GenBank/DDBJ whole genome shotgun (WGS) entry which is preliminary data.</text>
</comment>
<comment type="similarity">
    <text evidence="3">Belongs to the HNH nuclease family.</text>
</comment>
<evidence type="ECO:0000256" key="2">
    <source>
        <dbReference type="ARBA" id="ARBA00022801"/>
    </source>
</evidence>
<reference evidence="7" key="2">
    <citation type="journal article" date="2020" name="Front. Microbiol.">
        <title>Genetic Variants of the DSF Quorum Sensing System in Stenotrophomonas maltophilia Influence Virulence and Resistance Phenotypes Among Genotypically Diverse Clinical Isolates.</title>
        <authorList>
            <person name="Yero D."/>
            <person name="Huedo P."/>
            <person name="Conchillo-Sole O."/>
            <person name="Martinez-Servat S."/>
            <person name="Mamat U."/>
            <person name="Coves X."/>
            <person name="Llanas F."/>
            <person name="Roca I."/>
            <person name="Vila J."/>
            <person name="Schaible U.E."/>
            <person name="Daura X."/>
            <person name="Gibert I."/>
        </authorList>
    </citation>
    <scope>NUCLEOTIDE SEQUENCE</scope>
    <source>
        <strain evidence="7">OG156</strain>
    </source>
</reference>
<dbReference type="SMART" id="SM00507">
    <property type="entry name" value="HNHc"/>
    <property type="match status" value="1"/>
</dbReference>
<evidence type="ECO:0000256" key="5">
    <source>
        <dbReference type="SAM" id="MobiDB-lite"/>
    </source>
</evidence>
<organism evidence="7 8">
    <name type="scientific">Stenotrophomonas maltophilia</name>
    <name type="common">Pseudomonas maltophilia</name>
    <name type="synonym">Xanthomonas maltophilia</name>
    <dbReference type="NCBI Taxonomy" id="40324"/>
    <lineage>
        <taxon>Bacteria</taxon>
        <taxon>Pseudomonadati</taxon>
        <taxon>Pseudomonadota</taxon>
        <taxon>Gammaproteobacteria</taxon>
        <taxon>Lysobacterales</taxon>
        <taxon>Lysobacteraceae</taxon>
        <taxon>Stenotrophomonas</taxon>
        <taxon>Stenotrophomonas maltophilia group</taxon>
    </lineage>
</organism>
<reference evidence="7" key="1">
    <citation type="submission" date="2018-09" db="EMBL/GenBank/DDBJ databases">
        <authorList>
            <person name="Groschel M."/>
            <person name="Kohl T."/>
            <person name="Conchillo-Sole O."/>
            <person name="Mamat U."/>
            <person name="Yero D."/>
            <person name="Niemann S."/>
            <person name="Daura X."/>
            <person name="Gibert I."/>
        </authorList>
    </citation>
    <scope>NUCLEOTIDE SEQUENCE</scope>
    <source>
        <strain evidence="7">OG156</strain>
    </source>
</reference>
<evidence type="ECO:0000256" key="1">
    <source>
        <dbReference type="ARBA" id="ARBA00022722"/>
    </source>
</evidence>
<accession>A0AAW3S5N4</accession>
<dbReference type="Pfam" id="PF01844">
    <property type="entry name" value="HNH"/>
    <property type="match status" value="1"/>
</dbReference>
<protein>
    <recommendedName>
        <fullName evidence="4">Putative HNH nuclease YajD</fullName>
    </recommendedName>
</protein>
<dbReference type="CDD" id="cd00085">
    <property type="entry name" value="HNHc"/>
    <property type="match status" value="1"/>
</dbReference>
<evidence type="ECO:0000259" key="6">
    <source>
        <dbReference type="SMART" id="SM00507"/>
    </source>
</evidence>
<dbReference type="GO" id="GO:0008270">
    <property type="term" value="F:zinc ion binding"/>
    <property type="evidence" value="ECO:0007669"/>
    <property type="project" value="InterPro"/>
</dbReference>
<evidence type="ECO:0000313" key="8">
    <source>
        <dbReference type="Proteomes" id="UP000822271"/>
    </source>
</evidence>
<dbReference type="AlphaFoldDB" id="A0AAW3S5N4"/>